<dbReference type="Pfam" id="PF13855">
    <property type="entry name" value="LRR_8"/>
    <property type="match status" value="1"/>
</dbReference>
<sequence>MYFAHRSVNTPAFSSPPSSPSLCVDSSPPSSPSLDPLHLDSPPDLGKLADPFAASFNSTRTPPQYEKRQKRRAAFVSPSSSPKRARQRRDMGDEEHRFDQYMPLPLHVQASPKREKTALDKEAEEWEKIDDDIYKFSMRVIDVSDRRFTHMPEKVIETIRCLVSIPAPDDLVTLELAKMKAGHRAFVRSQTAPAATAGAFRAFGERTRSANVSSHGTRDGIHLILSNNLITKLPRQFWDLERLTVLSLRGNQLTALPPEISRLRNLEDLNIANNKLQYVPSELLSMSLRVLNLHPNPFFLPPNHDQRPVDVTQTLIPDRVLPLTELLYRVLVAPAPSTLFSKGNPGSLLSSLYELPLPPTSLLPPRILETLDACVPGSVCSSDLMFQPRDDISMGVCGNPSHRAEGRIFVRPVEQRLSWEKNIAGQNAGGLVPVMWRGCTHGCLDFLRPEPERGPVETEDVEMAVDDEDGVVQEIQLGGRLDALDFD</sequence>
<dbReference type="GO" id="GO:0005615">
    <property type="term" value="C:extracellular space"/>
    <property type="evidence" value="ECO:0007669"/>
    <property type="project" value="TreeGrafter"/>
</dbReference>
<evidence type="ECO:0000313" key="4">
    <source>
        <dbReference type="EMBL" id="KAJ3571820.1"/>
    </source>
</evidence>
<dbReference type="InterPro" id="IPR001611">
    <property type="entry name" value="Leu-rich_rpt"/>
</dbReference>
<dbReference type="PANTHER" id="PTHR45712:SF22">
    <property type="entry name" value="INSULIN-LIKE GROWTH FACTOR-BINDING PROTEIN COMPLEX ACID LABILE SUBUNIT"/>
    <property type="match status" value="1"/>
</dbReference>
<dbReference type="Gene3D" id="3.80.10.10">
    <property type="entry name" value="Ribonuclease Inhibitor"/>
    <property type="match status" value="1"/>
</dbReference>
<evidence type="ECO:0000256" key="2">
    <source>
        <dbReference type="ARBA" id="ARBA00022737"/>
    </source>
</evidence>
<organism evidence="4 5">
    <name type="scientific">Leucocoprinus birnbaumii</name>
    <dbReference type="NCBI Taxonomy" id="56174"/>
    <lineage>
        <taxon>Eukaryota</taxon>
        <taxon>Fungi</taxon>
        <taxon>Dikarya</taxon>
        <taxon>Basidiomycota</taxon>
        <taxon>Agaricomycotina</taxon>
        <taxon>Agaricomycetes</taxon>
        <taxon>Agaricomycetidae</taxon>
        <taxon>Agaricales</taxon>
        <taxon>Agaricineae</taxon>
        <taxon>Agaricaceae</taxon>
        <taxon>Leucocoprinus</taxon>
    </lineage>
</organism>
<dbReference type="Proteomes" id="UP001213000">
    <property type="component" value="Unassembled WGS sequence"/>
</dbReference>
<protein>
    <submittedName>
        <fullName evidence="4">Uncharacterized protein</fullName>
    </submittedName>
</protein>
<reference evidence="4" key="1">
    <citation type="submission" date="2022-07" db="EMBL/GenBank/DDBJ databases">
        <title>Genome Sequence of Leucocoprinus birnbaumii.</title>
        <authorList>
            <person name="Buettner E."/>
        </authorList>
    </citation>
    <scope>NUCLEOTIDE SEQUENCE</scope>
    <source>
        <strain evidence="4">VT141</strain>
    </source>
</reference>
<keyword evidence="1" id="KW-0433">Leucine-rich repeat</keyword>
<proteinExistence type="predicted"/>
<comment type="caution">
    <text evidence="4">The sequence shown here is derived from an EMBL/GenBank/DDBJ whole genome shotgun (WGS) entry which is preliminary data.</text>
</comment>
<dbReference type="InterPro" id="IPR003591">
    <property type="entry name" value="Leu-rich_rpt_typical-subtyp"/>
</dbReference>
<feature type="region of interest" description="Disordered" evidence="3">
    <location>
        <begin position="1"/>
        <end position="96"/>
    </location>
</feature>
<dbReference type="SMART" id="SM00369">
    <property type="entry name" value="LRR_TYP"/>
    <property type="match status" value="3"/>
</dbReference>
<evidence type="ECO:0000256" key="3">
    <source>
        <dbReference type="SAM" id="MobiDB-lite"/>
    </source>
</evidence>
<dbReference type="PANTHER" id="PTHR45712">
    <property type="entry name" value="AGAP008170-PA"/>
    <property type="match status" value="1"/>
</dbReference>
<keyword evidence="2" id="KW-0677">Repeat</keyword>
<evidence type="ECO:0000313" key="5">
    <source>
        <dbReference type="Proteomes" id="UP001213000"/>
    </source>
</evidence>
<name>A0AAD5YWD4_9AGAR</name>
<dbReference type="InterPro" id="IPR050333">
    <property type="entry name" value="SLRP"/>
</dbReference>
<dbReference type="InterPro" id="IPR032675">
    <property type="entry name" value="LRR_dom_sf"/>
</dbReference>
<evidence type="ECO:0000256" key="1">
    <source>
        <dbReference type="ARBA" id="ARBA00022614"/>
    </source>
</evidence>
<feature type="compositionally biased region" description="Low complexity" evidence="3">
    <location>
        <begin position="20"/>
        <end position="45"/>
    </location>
</feature>
<dbReference type="SUPFAM" id="SSF52075">
    <property type="entry name" value="Outer arm dynein light chain 1"/>
    <property type="match status" value="1"/>
</dbReference>
<gene>
    <name evidence="4" type="ORF">NP233_g3498</name>
</gene>
<dbReference type="EMBL" id="JANIEX010000169">
    <property type="protein sequence ID" value="KAJ3571820.1"/>
    <property type="molecule type" value="Genomic_DNA"/>
</dbReference>
<dbReference type="AlphaFoldDB" id="A0AAD5YWD4"/>
<accession>A0AAD5YWD4</accession>
<keyword evidence="5" id="KW-1185">Reference proteome</keyword>